<organism evidence="2 3">
    <name type="scientific">Sulfuricella denitrificans (strain DSM 22764 / NBRC 105220 / skB26)</name>
    <dbReference type="NCBI Taxonomy" id="1163617"/>
    <lineage>
        <taxon>Bacteria</taxon>
        <taxon>Pseudomonadati</taxon>
        <taxon>Pseudomonadota</taxon>
        <taxon>Betaproteobacteria</taxon>
        <taxon>Nitrosomonadales</taxon>
        <taxon>Sulfuricellaceae</taxon>
        <taxon>Sulfuricella</taxon>
    </lineage>
</organism>
<evidence type="ECO:0000313" key="3">
    <source>
        <dbReference type="Proteomes" id="UP000015559"/>
    </source>
</evidence>
<sequence>MLEACRPELDFAGLTIDLNFNLEKNMKLKLIAAAAMFAVAGQAAASIADGTTGNGELFLSVYDSVAQVSYTRDLGVTLSDFSSNLSSTSYSLNFASDALLQSAFASLSGLSWNVAALDSTGGTAVGGQHYLSTTNADQATVQNTKNSSLTVGMSGVNGYVQANNAFGTHVSSANGSSTAVFADGAAYFGNGFAANWLGKASFDSTALVGNSLGFFLMETSVNAIGANALKSIQATQAAGTWTLASNGDLSYSVPAPVAAVPVPAALWLLGSGLIGMVGVARRKSA</sequence>
<reference evidence="2 3" key="1">
    <citation type="journal article" date="2012" name="Appl. Environ. Microbiol.">
        <title>Draft genome sequence of a psychrotolerant sulfur-oxidizing bacterium, Sulfuricella denitrificans skB26, and proteomic insights into cold adaptation.</title>
        <authorList>
            <person name="Watanabe T."/>
            <person name="Kojima H."/>
            <person name="Fukui M."/>
        </authorList>
    </citation>
    <scope>NUCLEOTIDE SEQUENCE [LARGE SCALE GENOMIC DNA]</scope>
    <source>
        <strain evidence="3">skB26</strain>
    </source>
</reference>
<evidence type="ECO:0000313" key="2">
    <source>
        <dbReference type="EMBL" id="BAN36631.1"/>
    </source>
</evidence>
<proteinExistence type="predicted"/>
<dbReference type="Proteomes" id="UP000015559">
    <property type="component" value="Chromosome"/>
</dbReference>
<gene>
    <name evidence="2" type="ORF">SCD_n02832</name>
</gene>
<dbReference type="STRING" id="1163617.SCD_n02832"/>
<dbReference type="HOGENOM" id="CLU_976355_0_0_4"/>
<keyword evidence="1" id="KW-0812">Transmembrane</keyword>
<evidence type="ECO:0000256" key="1">
    <source>
        <dbReference type="SAM" id="Phobius"/>
    </source>
</evidence>
<keyword evidence="1" id="KW-1133">Transmembrane helix</keyword>
<evidence type="ECO:0008006" key="4">
    <source>
        <dbReference type="Google" id="ProtNLM"/>
    </source>
</evidence>
<keyword evidence="1" id="KW-0472">Membrane</keyword>
<feature type="transmembrane region" description="Helical" evidence="1">
    <location>
        <begin position="258"/>
        <end position="280"/>
    </location>
</feature>
<dbReference type="NCBIfam" id="TIGR03370">
    <property type="entry name" value="VPLPA-CTERM"/>
    <property type="match status" value="1"/>
</dbReference>
<dbReference type="InterPro" id="IPR022472">
    <property type="entry name" value="VPLPA-CTERM"/>
</dbReference>
<accession>S6AJT4</accession>
<protein>
    <recommendedName>
        <fullName evidence="4">VPLPA-CTERM sorting domain-containing protein</fullName>
    </recommendedName>
</protein>
<dbReference type="EMBL" id="AP013066">
    <property type="protein sequence ID" value="BAN36631.1"/>
    <property type="molecule type" value="Genomic_DNA"/>
</dbReference>
<name>S6AJT4_SULDS</name>
<dbReference type="eggNOG" id="ENOG5033EFW">
    <property type="taxonomic scope" value="Bacteria"/>
</dbReference>
<dbReference type="KEGG" id="sdr:SCD_n02832"/>
<dbReference type="RefSeq" id="WP_009207408.1">
    <property type="nucleotide sequence ID" value="NC_022357.1"/>
</dbReference>
<dbReference type="AlphaFoldDB" id="S6AJT4"/>
<keyword evidence="3" id="KW-1185">Reference proteome</keyword>